<dbReference type="GO" id="GO:0022841">
    <property type="term" value="F:potassium ion leak channel activity"/>
    <property type="evidence" value="ECO:0007669"/>
    <property type="project" value="TreeGrafter"/>
</dbReference>
<evidence type="ECO:0000256" key="6">
    <source>
        <dbReference type="ARBA" id="ARBA00023136"/>
    </source>
</evidence>
<keyword evidence="13" id="KW-1185">Reference proteome</keyword>
<dbReference type="SUPFAM" id="SSF81324">
    <property type="entry name" value="Voltage-gated potassium channels"/>
    <property type="match status" value="1"/>
</dbReference>
<dbReference type="HOGENOM" id="CLU_022504_6_1_1"/>
<dbReference type="GO" id="GO:0005886">
    <property type="term" value="C:plasma membrane"/>
    <property type="evidence" value="ECO:0007669"/>
    <property type="project" value="TreeGrafter"/>
</dbReference>
<evidence type="ECO:0000259" key="11">
    <source>
        <dbReference type="Pfam" id="PF07885"/>
    </source>
</evidence>
<reference evidence="13" key="1">
    <citation type="submission" date="2011-05" db="EMBL/GenBank/DDBJ databases">
        <authorList>
            <person name="Richards S.R."/>
            <person name="Qu J."/>
            <person name="Jiang H."/>
            <person name="Jhangiani S.N."/>
            <person name="Agravi P."/>
            <person name="Goodspeed R."/>
            <person name="Gross S."/>
            <person name="Mandapat C."/>
            <person name="Jackson L."/>
            <person name="Mathew T."/>
            <person name="Pu L."/>
            <person name="Thornton R."/>
            <person name="Saada N."/>
            <person name="Wilczek-Boney K.B."/>
            <person name="Lee S."/>
            <person name="Kovar C."/>
            <person name="Wu Y."/>
            <person name="Scherer S.E."/>
            <person name="Worley K.C."/>
            <person name="Muzny D.M."/>
            <person name="Gibbs R."/>
        </authorList>
    </citation>
    <scope>NUCLEOTIDE SEQUENCE</scope>
    <source>
        <strain evidence="13">Brora</strain>
    </source>
</reference>
<evidence type="ECO:0000256" key="10">
    <source>
        <dbReference type="SAM" id="Phobius"/>
    </source>
</evidence>
<dbReference type="PhylomeDB" id="T1JN22"/>
<evidence type="ECO:0000256" key="9">
    <source>
        <dbReference type="SAM" id="MobiDB-lite"/>
    </source>
</evidence>
<dbReference type="InterPro" id="IPR003280">
    <property type="entry name" value="2pore_dom_K_chnl"/>
</dbReference>
<feature type="transmembrane region" description="Helical" evidence="10">
    <location>
        <begin position="75"/>
        <end position="104"/>
    </location>
</feature>
<keyword evidence="5 8" id="KW-0406">Ion transport</keyword>
<dbReference type="InterPro" id="IPR013099">
    <property type="entry name" value="K_chnl_dom"/>
</dbReference>
<feature type="domain" description="Potassium channel" evidence="11">
    <location>
        <begin position="133"/>
        <end position="209"/>
    </location>
</feature>
<dbReference type="STRING" id="126957.T1JN22"/>
<dbReference type="Gene3D" id="1.10.287.70">
    <property type="match status" value="2"/>
</dbReference>
<feature type="region of interest" description="Disordered" evidence="9">
    <location>
        <begin position="238"/>
        <end position="273"/>
    </location>
</feature>
<comment type="subcellular location">
    <subcellularLocation>
        <location evidence="1">Membrane</location>
        <topology evidence="1">Multi-pass membrane protein</topology>
    </subcellularLocation>
</comment>
<dbReference type="PRINTS" id="PR01333">
    <property type="entry name" value="2POREKCHANEL"/>
</dbReference>
<evidence type="ECO:0000256" key="4">
    <source>
        <dbReference type="ARBA" id="ARBA00022989"/>
    </source>
</evidence>
<dbReference type="Pfam" id="PF07885">
    <property type="entry name" value="Ion_trans_2"/>
    <property type="match status" value="2"/>
</dbReference>
<feature type="transmembrane region" description="Helical" evidence="10">
    <location>
        <begin position="185"/>
        <end position="208"/>
    </location>
</feature>
<feature type="transmembrane region" description="Helical" evidence="10">
    <location>
        <begin position="125"/>
        <end position="144"/>
    </location>
</feature>
<dbReference type="PANTHER" id="PTHR11003">
    <property type="entry name" value="POTASSIUM CHANNEL, SUBFAMILY K"/>
    <property type="match status" value="1"/>
</dbReference>
<feature type="transmembrane region" description="Helical" evidence="10">
    <location>
        <begin position="12"/>
        <end position="31"/>
    </location>
</feature>
<protein>
    <recommendedName>
        <fullName evidence="11">Potassium channel domain-containing protein</fullName>
    </recommendedName>
</protein>
<evidence type="ECO:0000256" key="8">
    <source>
        <dbReference type="RuleBase" id="RU003857"/>
    </source>
</evidence>
<accession>T1JN22</accession>
<dbReference type="GO" id="GO:0030322">
    <property type="term" value="P:stabilization of membrane potential"/>
    <property type="evidence" value="ECO:0007669"/>
    <property type="project" value="TreeGrafter"/>
</dbReference>
<dbReference type="InterPro" id="IPR005408">
    <property type="entry name" value="2pore_dom_K_chnl_TWIK"/>
</dbReference>
<keyword evidence="2 8" id="KW-0813">Transport</keyword>
<proteinExistence type="inferred from homology"/>
<dbReference type="Proteomes" id="UP000014500">
    <property type="component" value="Unassembled WGS sequence"/>
</dbReference>
<dbReference type="GO" id="GO:0015271">
    <property type="term" value="F:outward rectifier potassium channel activity"/>
    <property type="evidence" value="ECO:0007669"/>
    <property type="project" value="TreeGrafter"/>
</dbReference>
<evidence type="ECO:0000256" key="2">
    <source>
        <dbReference type="ARBA" id="ARBA00022448"/>
    </source>
</evidence>
<evidence type="ECO:0000256" key="1">
    <source>
        <dbReference type="ARBA" id="ARBA00004141"/>
    </source>
</evidence>
<dbReference type="EMBL" id="JH432211">
    <property type="status" value="NOT_ANNOTATED_CDS"/>
    <property type="molecule type" value="Genomic_DNA"/>
</dbReference>
<dbReference type="PANTHER" id="PTHR11003:SF249">
    <property type="entry name" value="TWO PORE POTASSIUM CHANNEL PROTEIN SUP-9"/>
    <property type="match status" value="1"/>
</dbReference>
<evidence type="ECO:0000313" key="13">
    <source>
        <dbReference type="Proteomes" id="UP000014500"/>
    </source>
</evidence>
<keyword evidence="7 8" id="KW-0407">Ion channel</keyword>
<evidence type="ECO:0000256" key="7">
    <source>
        <dbReference type="ARBA" id="ARBA00023303"/>
    </source>
</evidence>
<evidence type="ECO:0000256" key="3">
    <source>
        <dbReference type="ARBA" id="ARBA00022692"/>
    </source>
</evidence>
<reference evidence="12" key="2">
    <citation type="submission" date="2015-02" db="UniProtKB">
        <authorList>
            <consortium name="EnsemblMetazoa"/>
        </authorList>
    </citation>
    <scope>IDENTIFICATION</scope>
</reference>
<feature type="domain" description="Potassium channel" evidence="11">
    <location>
        <begin position="58"/>
        <end position="96"/>
    </location>
</feature>
<organism evidence="12 13">
    <name type="scientific">Strigamia maritima</name>
    <name type="common">European centipede</name>
    <name type="synonym">Geophilus maritimus</name>
    <dbReference type="NCBI Taxonomy" id="126957"/>
    <lineage>
        <taxon>Eukaryota</taxon>
        <taxon>Metazoa</taxon>
        <taxon>Ecdysozoa</taxon>
        <taxon>Arthropoda</taxon>
        <taxon>Myriapoda</taxon>
        <taxon>Chilopoda</taxon>
        <taxon>Pleurostigmophora</taxon>
        <taxon>Geophilomorpha</taxon>
        <taxon>Linotaeniidae</taxon>
        <taxon>Strigamia</taxon>
    </lineage>
</organism>
<dbReference type="AlphaFoldDB" id="T1JN22"/>
<sequence length="273" mass="31031">MGLGRSHVRVLILLGFYLLFLTIGASIFSAIEAPKEVEKIRDLRDKRIGFLQKFACVTGYGHVTPLSEGGKIFCIIYALLGIPLNMMLLMSFVQRLMIPVTFFLQFLNSRLGHLYQPFNIRMLHLTTMVLFVFICFYVVPALVFSTLEPNWGFLDSLYYCFISLTTIGLGDYIPGDNPNQPYRPLYKVSCSVYLLIGLTFMMLIMTLFCDIPQLNFSVFFLVKSDEIDPEKLRLHSGGLSGPKYTPQIDDNIRENIRVKPRPGGDTSSPEDPR</sequence>
<evidence type="ECO:0000313" key="12">
    <source>
        <dbReference type="EnsemblMetazoa" id="SMAR015251-PA"/>
    </source>
</evidence>
<keyword evidence="3 8" id="KW-0812">Transmembrane</keyword>
<dbReference type="EnsemblMetazoa" id="SMAR015251-RA">
    <property type="protein sequence ID" value="SMAR015251-PA"/>
    <property type="gene ID" value="SMAR015251"/>
</dbReference>
<dbReference type="PRINTS" id="PR01586">
    <property type="entry name" value="TWIKCHANNEL"/>
</dbReference>
<dbReference type="OMA" id="TIGYGHP"/>
<name>T1JN22_STRMM</name>
<dbReference type="eggNOG" id="KOG1418">
    <property type="taxonomic scope" value="Eukaryota"/>
</dbReference>
<evidence type="ECO:0000256" key="5">
    <source>
        <dbReference type="ARBA" id="ARBA00023065"/>
    </source>
</evidence>
<comment type="similarity">
    <text evidence="8">Belongs to the two pore domain potassium channel (TC 1.A.1.8) family.</text>
</comment>
<keyword evidence="6 10" id="KW-0472">Membrane</keyword>
<feature type="transmembrane region" description="Helical" evidence="10">
    <location>
        <begin position="156"/>
        <end position="173"/>
    </location>
</feature>
<keyword evidence="4 10" id="KW-1133">Transmembrane helix</keyword>